<evidence type="ECO:0008006" key="2">
    <source>
        <dbReference type="Google" id="ProtNLM"/>
    </source>
</evidence>
<dbReference type="PANTHER" id="PTHR46579:SF2">
    <property type="entry name" value="C2H2-TYPE DOMAIN-CONTAINING PROTEIN"/>
    <property type="match status" value="1"/>
</dbReference>
<dbReference type="OrthoDB" id="10010998at2759"/>
<dbReference type="PANTHER" id="PTHR46579">
    <property type="entry name" value="F5/8 TYPE C DOMAIN-CONTAINING PROTEIN-RELATED"/>
    <property type="match status" value="1"/>
</dbReference>
<dbReference type="EnsemblMetazoa" id="Aqu2.1.18651_001">
    <property type="protein sequence ID" value="Aqu2.1.18651_001"/>
    <property type="gene ID" value="Aqu2.1.18651"/>
</dbReference>
<dbReference type="AlphaFoldDB" id="A0A1X7TTT6"/>
<dbReference type="InterPro" id="IPR004242">
    <property type="entry name" value="Transposase_21"/>
</dbReference>
<name>A0A1X7TTT6_AMPQE</name>
<accession>A0A1X7TTT6</accession>
<sequence>MRPGFLSSCEEWRQRESTIPSEYFADIYDGSVWKKFREGFLSTPYCYMLTLNVDWFQPFKHTQYSVGAIYLVIQNLPREQRYKEENIVLVGVMPGPHEPNLSIDSYLLPLTEELSKCYNEGIQVLTSNGISVNIRTLLSCISCDIPATRKVAGFLGHNARLGCNKCYKEFDHSSSGVVNYSGYERSLWNPRTASKHRSDCLKVESCKTKSETKKMESLLGVRPCALLKLPYFDPIQFVAIDIMHNLFLGTSKRIFGTWIEKGIITKQHLLSIDKLTSTFTVPSNIGRLPLNMSSNYLSFKAAQWSTWTTVYSPIVLKSILPNEDYRCWLLYVRACAILSQRMLTLSDINTADSLLLTFCKKVSELYGSDCCTPNMHLHLHLKETLLDFGPAHATWCFSFERFNGILGSMPTNKKSVEIQFFRTFIRKQVLLSQNKTIEDEDFKKFLPVSLSTENTYTLRCESESELHNILKLHYGPLELYPFKYSDTQGLIQLLDLGKEQVFTSSETVDIVHLYEQLNPGCAVVYVSPFYVCHGRIRIG</sequence>
<organism evidence="1">
    <name type="scientific">Amphimedon queenslandica</name>
    <name type="common">Sponge</name>
    <dbReference type="NCBI Taxonomy" id="400682"/>
    <lineage>
        <taxon>Eukaryota</taxon>
        <taxon>Metazoa</taxon>
        <taxon>Porifera</taxon>
        <taxon>Demospongiae</taxon>
        <taxon>Heteroscleromorpha</taxon>
        <taxon>Haplosclerida</taxon>
        <taxon>Niphatidae</taxon>
        <taxon>Amphimedon</taxon>
    </lineage>
</organism>
<protein>
    <recommendedName>
        <fullName evidence="2">Transposase domain-containing protein</fullName>
    </recommendedName>
</protein>
<dbReference type="eggNOG" id="ENOG502S0SA">
    <property type="taxonomic scope" value="Eukaryota"/>
</dbReference>
<dbReference type="OMA" id="EINEAHN"/>
<evidence type="ECO:0000313" key="1">
    <source>
        <dbReference type="EnsemblMetazoa" id="Aqu2.1.18651_001"/>
    </source>
</evidence>
<reference evidence="1" key="1">
    <citation type="submission" date="2017-05" db="UniProtKB">
        <authorList>
            <consortium name="EnsemblMetazoa"/>
        </authorList>
    </citation>
    <scope>IDENTIFICATION</scope>
</reference>
<dbReference type="STRING" id="400682.A0A1X7TTT6"/>
<dbReference type="Pfam" id="PF02992">
    <property type="entry name" value="Transposase_21"/>
    <property type="match status" value="1"/>
</dbReference>
<proteinExistence type="predicted"/>
<dbReference type="InParanoid" id="A0A1X7TTT6"/>